<dbReference type="PANTHER" id="PTHR36966">
    <property type="entry name" value="REP-ASSOCIATED TYROSINE TRANSPOSASE"/>
    <property type="match status" value="1"/>
</dbReference>
<dbReference type="EMBL" id="BDCR01000001">
    <property type="protein sequence ID" value="GAT61907.1"/>
    <property type="molecule type" value="Genomic_DNA"/>
</dbReference>
<evidence type="ECO:0000313" key="2">
    <source>
        <dbReference type="EMBL" id="GAT61907.1"/>
    </source>
</evidence>
<dbReference type="Pfam" id="PF01797">
    <property type="entry name" value="Y1_Tnp"/>
    <property type="match status" value="1"/>
</dbReference>
<dbReference type="SUPFAM" id="SSF143422">
    <property type="entry name" value="Transposase IS200-like"/>
    <property type="match status" value="1"/>
</dbReference>
<evidence type="ECO:0000259" key="1">
    <source>
        <dbReference type="SMART" id="SM01321"/>
    </source>
</evidence>
<dbReference type="OrthoDB" id="9788881at2"/>
<accession>A0A161LDD0</accession>
<dbReference type="AlphaFoldDB" id="A0A161LDD0"/>
<gene>
    <name evidence="2" type="ORF">PJIAN_1494</name>
</gene>
<evidence type="ECO:0000313" key="3">
    <source>
        <dbReference type="Proteomes" id="UP000076586"/>
    </source>
</evidence>
<dbReference type="PANTHER" id="PTHR36966:SF1">
    <property type="entry name" value="REP-ASSOCIATED TYROSINE TRANSPOSASE"/>
    <property type="match status" value="1"/>
</dbReference>
<dbReference type="GO" id="GO:0006313">
    <property type="term" value="P:DNA transposition"/>
    <property type="evidence" value="ECO:0007669"/>
    <property type="project" value="InterPro"/>
</dbReference>
<dbReference type="InterPro" id="IPR002686">
    <property type="entry name" value="Transposase_17"/>
</dbReference>
<dbReference type="Gene3D" id="3.30.70.1290">
    <property type="entry name" value="Transposase IS200-like"/>
    <property type="match status" value="1"/>
</dbReference>
<reference evidence="3" key="2">
    <citation type="journal article" date="2017" name="Genome Announc.">
        <title>Draft genome sequence of Paludibacter jiangxiensis NM7(T), a propionate-producing fermentative bacterium.</title>
        <authorList>
            <person name="Qiu Y.-L."/>
            <person name="Tourlousse D.M."/>
            <person name="Matsuura N."/>
            <person name="Ohashi A."/>
            <person name="Sekiguchi Y."/>
        </authorList>
    </citation>
    <scope>NUCLEOTIDE SEQUENCE [LARGE SCALE GENOMIC DNA]</scope>
    <source>
        <strain evidence="3">NM7</strain>
    </source>
</reference>
<dbReference type="GO" id="GO:0004803">
    <property type="term" value="F:transposase activity"/>
    <property type="evidence" value="ECO:0007669"/>
    <property type="project" value="InterPro"/>
</dbReference>
<keyword evidence="3" id="KW-1185">Reference proteome</keyword>
<proteinExistence type="predicted"/>
<dbReference type="InterPro" id="IPR036515">
    <property type="entry name" value="Transposase_17_sf"/>
</dbReference>
<organism evidence="2 3">
    <name type="scientific">Paludibacter jiangxiensis</name>
    <dbReference type="NCBI Taxonomy" id="681398"/>
    <lineage>
        <taxon>Bacteria</taxon>
        <taxon>Pseudomonadati</taxon>
        <taxon>Bacteroidota</taxon>
        <taxon>Bacteroidia</taxon>
        <taxon>Bacteroidales</taxon>
        <taxon>Paludibacteraceae</taxon>
        <taxon>Paludibacter</taxon>
    </lineage>
</organism>
<name>A0A161LDD0_9BACT</name>
<dbReference type="NCBIfam" id="NF047646">
    <property type="entry name" value="REP_Tyr_transpos"/>
    <property type="match status" value="1"/>
</dbReference>
<protein>
    <submittedName>
        <fullName evidence="2">REP element-mobilizing transposase RayT</fullName>
    </submittedName>
</protein>
<comment type="caution">
    <text evidence="2">The sequence shown here is derived from an EMBL/GenBank/DDBJ whole genome shotgun (WGS) entry which is preliminary data.</text>
</comment>
<dbReference type="SMART" id="SM01321">
    <property type="entry name" value="Y1_Tnp"/>
    <property type="match status" value="1"/>
</dbReference>
<dbReference type="GO" id="GO:0043565">
    <property type="term" value="F:sequence-specific DNA binding"/>
    <property type="evidence" value="ECO:0007669"/>
    <property type="project" value="TreeGrafter"/>
</dbReference>
<dbReference type="STRING" id="681398.PJIAN_1494"/>
<reference evidence="3" key="1">
    <citation type="submission" date="2016-04" db="EMBL/GenBank/DDBJ databases">
        <title>Draft genome sequence of Paludibacter jiangxiensis strain NM7.</title>
        <authorList>
            <person name="Qiu Y."/>
            <person name="Matsuura N."/>
            <person name="Ohashi A."/>
            <person name="Tourlousse M.D."/>
            <person name="Sekiguchi Y."/>
        </authorList>
    </citation>
    <scope>NUCLEOTIDE SEQUENCE [LARGE SCALE GENOMIC DNA]</scope>
    <source>
        <strain evidence="3">NM7</strain>
    </source>
</reference>
<dbReference type="Proteomes" id="UP000076586">
    <property type="component" value="Unassembled WGS sequence"/>
</dbReference>
<feature type="domain" description="Transposase IS200-like" evidence="1">
    <location>
        <begin position="9"/>
        <end position="149"/>
    </location>
</feature>
<sequence>MSRKYKFYKPDGVYFVSFATVNWIDVFTRRVYKDIVVESLNYCIQEKCLIVYAWVIMSNHVHLVIASKAGALEDVMRDLKRHTSKAILKEIEDNPQESRKEWMLWMFRRAGEKNCNNSKYQFWQQHNQPEELGREAYDIDRTIAYIHENPVRDGFVDRAEEYPYSSAVDFAGGIGRVNIEPA</sequence>
<dbReference type="InterPro" id="IPR052715">
    <property type="entry name" value="RAYT_transposase"/>
</dbReference>
<dbReference type="RefSeq" id="WP_068701675.1">
    <property type="nucleotide sequence ID" value="NZ_BDCR01000001.1"/>
</dbReference>